<dbReference type="GO" id="GO:0098552">
    <property type="term" value="C:side of membrane"/>
    <property type="evidence" value="ECO:0007669"/>
    <property type="project" value="UniProtKB-KW"/>
</dbReference>
<keyword evidence="6 9" id="KW-0472">Membrane</keyword>
<dbReference type="Pfam" id="PF17064">
    <property type="entry name" value="QVR"/>
    <property type="match status" value="1"/>
</dbReference>
<keyword evidence="3 9" id="KW-0812">Transmembrane</keyword>
<evidence type="ECO:0000256" key="1">
    <source>
        <dbReference type="ARBA" id="ARBA00004589"/>
    </source>
</evidence>
<proteinExistence type="predicted"/>
<reference evidence="10" key="1">
    <citation type="submission" date="2015-11" db="EMBL/GenBank/DDBJ databases">
        <title>De novo transcriptome assembly of four potential Pierce s Disease insect vectors from Arizona vineyards.</title>
        <authorList>
            <person name="Tassone E.E."/>
        </authorList>
    </citation>
    <scope>NUCLEOTIDE SEQUENCE</scope>
</reference>
<keyword evidence="8" id="KW-0449">Lipoprotein</keyword>
<keyword evidence="2" id="KW-0336">GPI-anchor</keyword>
<feature type="non-terminal residue" evidence="10">
    <location>
        <position position="1"/>
    </location>
</feature>
<dbReference type="PANTHER" id="PTHR33562:SF27">
    <property type="entry name" value="PROTEIN QUIVER"/>
    <property type="match status" value="1"/>
</dbReference>
<keyword evidence="7" id="KW-0325">Glycoprotein</keyword>
<name>A0A1B6L8F0_9HEMI</name>
<evidence type="ECO:0000256" key="8">
    <source>
        <dbReference type="ARBA" id="ARBA00023288"/>
    </source>
</evidence>
<dbReference type="InterPro" id="IPR050975">
    <property type="entry name" value="Sleep_regulator"/>
</dbReference>
<protein>
    <submittedName>
        <fullName evidence="10">Uncharacterized protein</fullName>
    </submittedName>
</protein>
<gene>
    <name evidence="10" type="ORF">g.37683</name>
</gene>
<evidence type="ECO:0000313" key="10">
    <source>
        <dbReference type="EMBL" id="JAT19992.1"/>
    </source>
</evidence>
<dbReference type="GO" id="GO:0030431">
    <property type="term" value="P:sleep"/>
    <property type="evidence" value="ECO:0007669"/>
    <property type="project" value="InterPro"/>
</dbReference>
<evidence type="ECO:0000256" key="3">
    <source>
        <dbReference type="ARBA" id="ARBA00022692"/>
    </source>
</evidence>
<evidence type="ECO:0000256" key="2">
    <source>
        <dbReference type="ARBA" id="ARBA00022622"/>
    </source>
</evidence>
<evidence type="ECO:0000256" key="5">
    <source>
        <dbReference type="ARBA" id="ARBA00022989"/>
    </source>
</evidence>
<evidence type="ECO:0000256" key="9">
    <source>
        <dbReference type="SAM" id="Phobius"/>
    </source>
</evidence>
<organism evidence="10">
    <name type="scientific">Graphocephala atropunctata</name>
    <dbReference type="NCBI Taxonomy" id="36148"/>
    <lineage>
        <taxon>Eukaryota</taxon>
        <taxon>Metazoa</taxon>
        <taxon>Ecdysozoa</taxon>
        <taxon>Arthropoda</taxon>
        <taxon>Hexapoda</taxon>
        <taxon>Insecta</taxon>
        <taxon>Pterygota</taxon>
        <taxon>Neoptera</taxon>
        <taxon>Paraneoptera</taxon>
        <taxon>Hemiptera</taxon>
        <taxon>Auchenorrhyncha</taxon>
        <taxon>Membracoidea</taxon>
        <taxon>Cicadellidae</taxon>
        <taxon>Cicadellinae</taxon>
        <taxon>Cicadellini</taxon>
        <taxon>Graphocephala</taxon>
    </lineage>
</organism>
<evidence type="ECO:0000256" key="6">
    <source>
        <dbReference type="ARBA" id="ARBA00023136"/>
    </source>
</evidence>
<keyword evidence="4" id="KW-0732">Signal</keyword>
<dbReference type="EMBL" id="GEBQ01019985">
    <property type="protein sequence ID" value="JAT19992.1"/>
    <property type="molecule type" value="Transcribed_RNA"/>
</dbReference>
<dbReference type="GO" id="GO:0032222">
    <property type="term" value="P:regulation of synaptic transmission, cholinergic"/>
    <property type="evidence" value="ECO:0007669"/>
    <property type="project" value="InterPro"/>
</dbReference>
<feature type="transmembrane region" description="Helical" evidence="9">
    <location>
        <begin position="34"/>
        <end position="51"/>
    </location>
</feature>
<accession>A0A1B6L8F0</accession>
<feature type="transmembrane region" description="Helical" evidence="9">
    <location>
        <begin position="163"/>
        <end position="183"/>
    </location>
</feature>
<sequence>LFVVVIGLVSLLVILFVVLKVLYQIHRLKMNQSVLNIAFFMCLTSSLFISYCEAVRCYQCSSHQDPKGQDNCGAYEKFQKDRHIAVECNSDESVAPGSFCMKITQQGPRGFIWDGRWRQVIRRCASVAETGVTGVCNWGVHENGIYWEECYCSEDECNGSVPTVASCWNVIIMLLVSTFFLLYR</sequence>
<feature type="transmembrane region" description="Helical" evidence="9">
    <location>
        <begin position="6"/>
        <end position="22"/>
    </location>
</feature>
<dbReference type="PANTHER" id="PTHR33562">
    <property type="entry name" value="ATILLA, ISOFORM B-RELATED-RELATED"/>
    <property type="match status" value="1"/>
</dbReference>
<comment type="subcellular location">
    <subcellularLocation>
        <location evidence="1">Membrane</location>
        <topology evidence="1">Lipid-anchor</topology>
        <topology evidence="1">GPI-anchor</topology>
    </subcellularLocation>
</comment>
<evidence type="ECO:0000256" key="7">
    <source>
        <dbReference type="ARBA" id="ARBA00023180"/>
    </source>
</evidence>
<evidence type="ECO:0000256" key="4">
    <source>
        <dbReference type="ARBA" id="ARBA00022729"/>
    </source>
</evidence>
<keyword evidence="5 9" id="KW-1133">Transmembrane helix</keyword>
<dbReference type="InterPro" id="IPR031424">
    <property type="entry name" value="QVR-like"/>
</dbReference>
<dbReference type="AlphaFoldDB" id="A0A1B6L8F0"/>